<dbReference type="SUPFAM" id="SSF63829">
    <property type="entry name" value="Calcium-dependent phosphotriesterase"/>
    <property type="match status" value="1"/>
</dbReference>
<dbReference type="InterPro" id="IPR005511">
    <property type="entry name" value="SMP-30"/>
</dbReference>
<feature type="binding site" evidence="3">
    <location>
        <position position="102"/>
    </location>
    <ligand>
        <name>substrate</name>
    </ligand>
</feature>
<evidence type="ECO:0000313" key="5">
    <source>
        <dbReference type="EMBL" id="SEG36359.1"/>
    </source>
</evidence>
<feature type="active site" description="Proton donor/acceptor" evidence="2">
    <location>
        <position position="208"/>
    </location>
</feature>
<evidence type="ECO:0000259" key="4">
    <source>
        <dbReference type="Pfam" id="PF08450"/>
    </source>
</evidence>
<name>A0A1H5ZIU2_9BACT</name>
<feature type="binding site" evidence="3">
    <location>
        <position position="159"/>
    </location>
    <ligand>
        <name>a divalent metal cation</name>
        <dbReference type="ChEBI" id="CHEBI:60240"/>
    </ligand>
</feature>
<gene>
    <name evidence="5" type="ORF">SAMN05421819_2690</name>
</gene>
<dbReference type="PANTHER" id="PTHR10907:SF47">
    <property type="entry name" value="REGUCALCIN"/>
    <property type="match status" value="1"/>
</dbReference>
<dbReference type="GO" id="GO:0005509">
    <property type="term" value="F:calcium ion binding"/>
    <property type="evidence" value="ECO:0007669"/>
    <property type="project" value="TreeGrafter"/>
</dbReference>
<accession>A0A1H5ZIU2</accession>
<feature type="domain" description="SMP-30/Gluconolactonase/LRE-like region" evidence="4">
    <location>
        <begin position="16"/>
        <end position="265"/>
    </location>
</feature>
<dbReference type="GO" id="GO:0004341">
    <property type="term" value="F:gluconolactonase activity"/>
    <property type="evidence" value="ECO:0007669"/>
    <property type="project" value="TreeGrafter"/>
</dbReference>
<keyword evidence="3" id="KW-0862">Zinc</keyword>
<dbReference type="GO" id="GO:0019853">
    <property type="term" value="P:L-ascorbic acid biosynthetic process"/>
    <property type="evidence" value="ECO:0007669"/>
    <property type="project" value="TreeGrafter"/>
</dbReference>
<evidence type="ECO:0000256" key="1">
    <source>
        <dbReference type="ARBA" id="ARBA00008853"/>
    </source>
</evidence>
<protein>
    <submittedName>
        <fullName evidence="5">Gluconolactonase</fullName>
    </submittedName>
</protein>
<sequence length="297" mass="32193">MLTGRIRCLASTQDVCGEGCVWHPEQNLVFWTDINRGLLHCYSLTSEAVETWSFDQPVTAVLLTTQDNLLALVLGGRIVLWDTTAHRETAVLFRLPGWPRVRCNDARVDPAGVLWFGTMENNVRADGTTAEVTAWEGALYSLASGGTVTQWRSGFGITNTIVWSPGGETMYFGDTLANCIYRGAFDSVRSRLEGGETFFAGFPRGLPDGSAIDAEGYLWNCRYGGSCIVRVAPNGSIDQIIETPVLNPTTCCFAAMDASTLLLFTSAGGVAAKDGAEGSLFSLETRMHGLLSTRLRL</sequence>
<evidence type="ECO:0000313" key="6">
    <source>
        <dbReference type="Proteomes" id="UP000236728"/>
    </source>
</evidence>
<dbReference type="PRINTS" id="PR01790">
    <property type="entry name" value="SMP30FAMILY"/>
</dbReference>
<organism evidence="5 6">
    <name type="scientific">Bryocella elongata</name>
    <dbReference type="NCBI Taxonomy" id="863522"/>
    <lineage>
        <taxon>Bacteria</taxon>
        <taxon>Pseudomonadati</taxon>
        <taxon>Acidobacteriota</taxon>
        <taxon>Terriglobia</taxon>
        <taxon>Terriglobales</taxon>
        <taxon>Acidobacteriaceae</taxon>
        <taxon>Bryocella</taxon>
    </lineage>
</organism>
<dbReference type="AlphaFoldDB" id="A0A1H5ZIU2"/>
<keyword evidence="3" id="KW-0479">Metal-binding</keyword>
<dbReference type="InterPro" id="IPR013658">
    <property type="entry name" value="SGL"/>
</dbReference>
<dbReference type="Gene3D" id="2.120.10.30">
    <property type="entry name" value="TolB, C-terminal domain"/>
    <property type="match status" value="1"/>
</dbReference>
<dbReference type="Proteomes" id="UP000236728">
    <property type="component" value="Unassembled WGS sequence"/>
</dbReference>
<dbReference type="Pfam" id="PF08450">
    <property type="entry name" value="SGL"/>
    <property type="match status" value="1"/>
</dbReference>
<comment type="similarity">
    <text evidence="1">Belongs to the SMP-30/CGR1 family.</text>
</comment>
<keyword evidence="6" id="KW-1185">Reference proteome</keyword>
<dbReference type="InterPro" id="IPR011042">
    <property type="entry name" value="6-blade_b-propeller_TolB-like"/>
</dbReference>
<feature type="binding site" evidence="3">
    <location>
        <position position="18"/>
    </location>
    <ligand>
        <name>a divalent metal cation</name>
        <dbReference type="ChEBI" id="CHEBI:60240"/>
    </ligand>
</feature>
<evidence type="ECO:0000256" key="2">
    <source>
        <dbReference type="PIRSR" id="PIRSR605511-1"/>
    </source>
</evidence>
<reference evidence="5 6" key="1">
    <citation type="submission" date="2016-10" db="EMBL/GenBank/DDBJ databases">
        <authorList>
            <person name="de Groot N.N."/>
        </authorList>
    </citation>
    <scope>NUCLEOTIDE SEQUENCE [LARGE SCALE GENOMIC DNA]</scope>
    <source>
        <strain evidence="5 6">DSM 22489</strain>
    </source>
</reference>
<dbReference type="PANTHER" id="PTHR10907">
    <property type="entry name" value="REGUCALCIN"/>
    <property type="match status" value="1"/>
</dbReference>
<comment type="cofactor">
    <cofactor evidence="3">
        <name>Zn(2+)</name>
        <dbReference type="ChEBI" id="CHEBI:29105"/>
    </cofactor>
    <text evidence="3">Binds 1 divalent metal cation per subunit.</text>
</comment>
<dbReference type="EMBL" id="FNVA01000004">
    <property type="protein sequence ID" value="SEG36359.1"/>
    <property type="molecule type" value="Genomic_DNA"/>
</dbReference>
<proteinExistence type="inferred from homology"/>
<evidence type="ECO:0000256" key="3">
    <source>
        <dbReference type="PIRSR" id="PIRSR605511-2"/>
    </source>
</evidence>
<feature type="binding site" evidence="3">
    <location>
        <position position="208"/>
    </location>
    <ligand>
        <name>a divalent metal cation</name>
        <dbReference type="ChEBI" id="CHEBI:60240"/>
    </ligand>
</feature>
<feature type="binding site" evidence="3">
    <location>
        <position position="104"/>
    </location>
    <ligand>
        <name>substrate</name>
    </ligand>
</feature>